<dbReference type="AlphaFoldDB" id="A0A0P0Z5G7"/>
<reference evidence="2" key="1">
    <citation type="journal article" date="2015" name="Proc. Natl. Acad. Sci. U.S.A.">
        <title>Bacterial clade with the ribosomal RNA operon on a small plasmid rather than the chromosome.</title>
        <authorList>
            <person name="Anda M."/>
            <person name="Ohtsubo Y."/>
            <person name="Okubo T."/>
            <person name="Sugawara M."/>
            <person name="Nagata Y."/>
            <person name="Tsuda M."/>
            <person name="Minamisawa K."/>
            <person name="Mitsui H."/>
        </authorList>
    </citation>
    <scope>NUCLEOTIDE SEQUENCE</scope>
    <source>
        <strain evidence="2">DSM 21871</strain>
    </source>
</reference>
<feature type="compositionally biased region" description="Acidic residues" evidence="1">
    <location>
        <begin position="249"/>
        <end position="263"/>
    </location>
</feature>
<feature type="region of interest" description="Disordered" evidence="1">
    <location>
        <begin position="22"/>
        <end position="122"/>
    </location>
</feature>
<protein>
    <recommendedName>
        <fullName evidence="3">DUF2497 domain-containing protein</fullName>
    </recommendedName>
</protein>
<dbReference type="InterPro" id="IPR019632">
    <property type="entry name" value="DUF2497"/>
</dbReference>
<feature type="compositionally biased region" description="Low complexity" evidence="1">
    <location>
        <begin position="33"/>
        <end position="42"/>
    </location>
</feature>
<evidence type="ECO:0000256" key="1">
    <source>
        <dbReference type="SAM" id="MobiDB-lite"/>
    </source>
</evidence>
<evidence type="ECO:0000313" key="2">
    <source>
        <dbReference type="EMBL" id="BAT29270.1"/>
    </source>
</evidence>
<name>A0A0P0Z5G7_9HYPH</name>
<evidence type="ECO:0008006" key="3">
    <source>
        <dbReference type="Google" id="ProtNLM"/>
    </source>
</evidence>
<dbReference type="EMBL" id="LC066380">
    <property type="protein sequence ID" value="BAT29270.1"/>
    <property type="molecule type" value="Genomic_DNA"/>
</dbReference>
<feature type="compositionally biased region" description="Basic and acidic residues" evidence="1">
    <location>
        <begin position="43"/>
        <end position="55"/>
    </location>
</feature>
<feature type="region of interest" description="Disordered" evidence="1">
    <location>
        <begin position="240"/>
        <end position="263"/>
    </location>
</feature>
<dbReference type="Pfam" id="PF10691">
    <property type="entry name" value="DUF2497"/>
    <property type="match status" value="1"/>
</dbReference>
<proteinExistence type="predicted"/>
<organism evidence="2">
    <name type="scientific">Aurantimonas manganoxydans</name>
    <dbReference type="NCBI Taxonomy" id="651183"/>
    <lineage>
        <taxon>Bacteria</taxon>
        <taxon>Pseudomonadati</taxon>
        <taxon>Pseudomonadota</taxon>
        <taxon>Alphaproteobacteria</taxon>
        <taxon>Hyphomicrobiales</taxon>
        <taxon>Aurantimonadaceae</taxon>
        <taxon>Aurantimonas</taxon>
    </lineage>
</organism>
<sequence>MSNALPAREPSMDEILASIRRIIESGEEKSPSRRAAAKPAASAERDDPRSAEPETRTQQGSRPALTEPRLENPAPVQAESDEVSGFDGLGRPANDTVRQASRPKLGIVPPAAPVAADEDAEDDAGLASGLGLSFDMVEDDVETAVRQAVAAHDGRLGNAADTTNADISSDVTALSSARLQAASLAAASERRTDAVREPVADVAAMAAADDEDEVPAAAQLEPAEAMASAQAAPMPAGSIATSRAADVSAEVDEPADYLGEFDEEEFASELLDRAGLFEAGRADADVATDSVTGDGAEDEADDEDEAAPAMTAPPSPQAYEPAEAKAADAVKAPATPSAPVAAAAADIHALVSHEAGERIAGSFDDLARVIRDEQMRTMDETVRQMLRPMLQEWLDDNLPRLVERLVREEIERVARGGRR</sequence>
<feature type="compositionally biased region" description="Acidic residues" evidence="1">
    <location>
        <begin position="295"/>
        <end position="306"/>
    </location>
</feature>
<feature type="compositionally biased region" description="Basic and acidic residues" evidence="1">
    <location>
        <begin position="22"/>
        <end position="31"/>
    </location>
</feature>
<feature type="region of interest" description="Disordered" evidence="1">
    <location>
        <begin position="282"/>
        <end position="334"/>
    </location>
</feature>
<accession>A0A0P0Z5G7</accession>